<reference evidence="2 3" key="1">
    <citation type="submission" date="2020-08" db="EMBL/GenBank/DDBJ databases">
        <authorList>
            <person name="Koutsovoulos G."/>
            <person name="Danchin GJ E."/>
        </authorList>
    </citation>
    <scope>NUCLEOTIDE SEQUENCE [LARGE SCALE GENOMIC DNA]</scope>
</reference>
<organism evidence="2 3">
    <name type="scientific">Meloidogyne enterolobii</name>
    <name type="common">Root-knot nematode worm</name>
    <name type="synonym">Meloidogyne mayaguensis</name>
    <dbReference type="NCBI Taxonomy" id="390850"/>
    <lineage>
        <taxon>Eukaryota</taxon>
        <taxon>Metazoa</taxon>
        <taxon>Ecdysozoa</taxon>
        <taxon>Nematoda</taxon>
        <taxon>Chromadorea</taxon>
        <taxon>Rhabditida</taxon>
        <taxon>Tylenchina</taxon>
        <taxon>Tylenchomorpha</taxon>
        <taxon>Tylenchoidea</taxon>
        <taxon>Meloidogynidae</taxon>
        <taxon>Meloidogyninae</taxon>
        <taxon>Meloidogyne</taxon>
    </lineage>
</organism>
<protein>
    <submittedName>
        <fullName evidence="2">Uncharacterized protein</fullName>
    </submittedName>
</protein>
<dbReference type="EMBL" id="CAJEWN010000793">
    <property type="protein sequence ID" value="CAD2190182.1"/>
    <property type="molecule type" value="Genomic_DNA"/>
</dbReference>
<evidence type="ECO:0000313" key="2">
    <source>
        <dbReference type="EMBL" id="CAD2190182.1"/>
    </source>
</evidence>
<evidence type="ECO:0000313" key="3">
    <source>
        <dbReference type="Proteomes" id="UP000580250"/>
    </source>
</evidence>
<proteinExistence type="predicted"/>
<accession>A0A6V7WTD3</accession>
<sequence>MKILNNKLMFILLIIIHLFTYFEPNNGCGFPVPQSAPPVCVCGGGGGGGYGCGGGGGGGCCGRRKREVIQPHFKGVELPCPQTEWSLIMEKAILPNNPMTSINSIRTALFSHFPGTKFITTCDKTSKVIDNNKEENKIKEMPIFSAAGDGYCNVVAKGIWCQVVALQA</sequence>
<gene>
    <name evidence="2" type="ORF">MENT_LOCUS42953</name>
</gene>
<keyword evidence="1" id="KW-0732">Signal</keyword>
<name>A0A6V7WTD3_MELEN</name>
<feature type="signal peptide" evidence="1">
    <location>
        <begin position="1"/>
        <end position="27"/>
    </location>
</feature>
<evidence type="ECO:0000256" key="1">
    <source>
        <dbReference type="SAM" id="SignalP"/>
    </source>
</evidence>
<dbReference type="AlphaFoldDB" id="A0A6V7WTD3"/>
<feature type="chain" id="PRO_5027928187" evidence="1">
    <location>
        <begin position="28"/>
        <end position="168"/>
    </location>
</feature>
<comment type="caution">
    <text evidence="2">The sequence shown here is derived from an EMBL/GenBank/DDBJ whole genome shotgun (WGS) entry which is preliminary data.</text>
</comment>
<dbReference type="Proteomes" id="UP000580250">
    <property type="component" value="Unassembled WGS sequence"/>
</dbReference>
<dbReference type="OrthoDB" id="5850372at2759"/>